<dbReference type="Gene3D" id="2.80.10.50">
    <property type="match status" value="2"/>
</dbReference>
<comment type="caution">
    <text evidence="1">The sequence shown here is derived from an EMBL/GenBank/DDBJ whole genome shotgun (WGS) entry which is preliminary data.</text>
</comment>
<accession>A0ABU9YRK1</accession>
<organism evidence="1 2">
    <name type="scientific">Tistrella arctica</name>
    <dbReference type="NCBI Taxonomy" id="3133430"/>
    <lineage>
        <taxon>Bacteria</taxon>
        <taxon>Pseudomonadati</taxon>
        <taxon>Pseudomonadota</taxon>
        <taxon>Alphaproteobacteria</taxon>
        <taxon>Geminicoccales</taxon>
        <taxon>Geminicoccaceae</taxon>
        <taxon>Tistrella</taxon>
    </lineage>
</organism>
<reference evidence="1 2" key="1">
    <citation type="submission" date="2024-03" db="EMBL/GenBank/DDBJ databases">
        <title>High-quality draft genome sequencing of Tistrella sp. BH-R2-4.</title>
        <authorList>
            <person name="Dong C."/>
        </authorList>
    </citation>
    <scope>NUCLEOTIDE SEQUENCE [LARGE SCALE GENOMIC DNA]</scope>
    <source>
        <strain evidence="1 2">BH-R2-4</strain>
    </source>
</reference>
<evidence type="ECO:0008006" key="3">
    <source>
        <dbReference type="Google" id="ProtNLM"/>
    </source>
</evidence>
<keyword evidence="2" id="KW-1185">Reference proteome</keyword>
<name>A0ABU9YRK1_9PROT</name>
<gene>
    <name evidence="1" type="ORF">WG926_24260</name>
</gene>
<dbReference type="RefSeq" id="WP_345932148.1">
    <property type="nucleotide sequence ID" value="NZ_JBBKTV010000002.1"/>
</dbReference>
<evidence type="ECO:0000313" key="1">
    <source>
        <dbReference type="EMBL" id="MEN2991449.1"/>
    </source>
</evidence>
<proteinExistence type="predicted"/>
<protein>
    <recommendedName>
        <fullName evidence="3">Ricin B lectin domain-containing protein</fullName>
    </recommendedName>
</protein>
<evidence type="ECO:0000313" key="2">
    <source>
        <dbReference type="Proteomes" id="UP001413721"/>
    </source>
</evidence>
<dbReference type="EMBL" id="JBBKTW010000011">
    <property type="protein sequence ID" value="MEN2991449.1"/>
    <property type="molecule type" value="Genomic_DNA"/>
</dbReference>
<sequence>MTKHDLLSRAIPLSQLAGSSTHFVVNQGFGAYLKLGFDTDSYNDRYAYAHEGNRDGDERYAWVITPLGGDMYSFQNASNTGGFLFEGDQADGDGDHRIRGHNTSNIVGSKGDRYKFKVLPVDGGGNIYHIQTVSGDIMKAGYSRDDDGDYGVYGQPKNDDGDRYQWIIVPVP</sequence>
<dbReference type="Proteomes" id="UP001413721">
    <property type="component" value="Unassembled WGS sequence"/>
</dbReference>